<dbReference type="AlphaFoldDB" id="B0CWV8"/>
<organism evidence="3">
    <name type="scientific">Laccaria bicolor (strain S238N-H82 / ATCC MYA-4686)</name>
    <name type="common">Bicoloured deceiver</name>
    <name type="synonym">Laccaria laccata var. bicolor</name>
    <dbReference type="NCBI Taxonomy" id="486041"/>
    <lineage>
        <taxon>Eukaryota</taxon>
        <taxon>Fungi</taxon>
        <taxon>Dikarya</taxon>
        <taxon>Basidiomycota</taxon>
        <taxon>Agaricomycotina</taxon>
        <taxon>Agaricomycetes</taxon>
        <taxon>Agaricomycetidae</taxon>
        <taxon>Agaricales</taxon>
        <taxon>Agaricineae</taxon>
        <taxon>Hydnangiaceae</taxon>
        <taxon>Laccaria</taxon>
    </lineage>
</organism>
<dbReference type="HOGENOM" id="CLU_162154_0_0_1"/>
<dbReference type="InParanoid" id="B0CWV8"/>
<dbReference type="EMBL" id="DS547462">
    <property type="protein sequence ID" value="EDQ98205.1"/>
    <property type="molecule type" value="Genomic_DNA"/>
</dbReference>
<dbReference type="EMBL" id="DS547093">
    <property type="protein sequence ID" value="EDR13140.1"/>
    <property type="molecule type" value="Genomic_DNA"/>
</dbReference>
<dbReference type="GeneID" id="6071900"/>
<gene>
    <name evidence="1" type="ORF">LACBIDRAFT_308126</name>
    <name evidence="2" type="ORF">LACBIDRAFT_308648</name>
</gene>
<keyword evidence="3" id="KW-1185">Reference proteome</keyword>
<evidence type="ECO:0000313" key="1">
    <source>
        <dbReference type="EMBL" id="EDQ98205.1"/>
    </source>
</evidence>
<reference evidence="2 3" key="1">
    <citation type="journal article" date="2008" name="Nature">
        <title>The genome of Laccaria bicolor provides insights into mycorrhizal symbiosis.</title>
        <authorList>
            <person name="Martin F."/>
            <person name="Aerts A."/>
            <person name="Ahren D."/>
            <person name="Brun A."/>
            <person name="Danchin E.G.J."/>
            <person name="Duchaussoy F."/>
            <person name="Gibon J."/>
            <person name="Kohler A."/>
            <person name="Lindquist E."/>
            <person name="Pereda V."/>
            <person name="Salamov A."/>
            <person name="Shapiro H.J."/>
            <person name="Wuyts J."/>
            <person name="Blaudez D."/>
            <person name="Buee M."/>
            <person name="Brokstein P."/>
            <person name="Canbaeck B."/>
            <person name="Cohen D."/>
            <person name="Courty P.E."/>
            <person name="Coutinho P.M."/>
            <person name="Delaruelle C."/>
            <person name="Detter J.C."/>
            <person name="Deveau A."/>
            <person name="DiFazio S."/>
            <person name="Duplessis S."/>
            <person name="Fraissinet-Tachet L."/>
            <person name="Lucic E."/>
            <person name="Frey-Klett P."/>
            <person name="Fourrey C."/>
            <person name="Feussner I."/>
            <person name="Gay G."/>
            <person name="Grimwood J."/>
            <person name="Hoegger P.J."/>
            <person name="Jain P."/>
            <person name="Kilaru S."/>
            <person name="Labbe J."/>
            <person name="Lin Y.C."/>
            <person name="Legue V."/>
            <person name="Le Tacon F."/>
            <person name="Marmeisse R."/>
            <person name="Melayah D."/>
            <person name="Montanini B."/>
            <person name="Muratet M."/>
            <person name="Nehls U."/>
            <person name="Niculita-Hirzel H."/>
            <person name="Oudot-Le Secq M.P."/>
            <person name="Peter M."/>
            <person name="Quesneville H."/>
            <person name="Rajashekar B."/>
            <person name="Reich M."/>
            <person name="Rouhier N."/>
            <person name="Schmutz J."/>
            <person name="Yin T."/>
            <person name="Chalot M."/>
            <person name="Henrissat B."/>
            <person name="Kuees U."/>
            <person name="Lucas S."/>
            <person name="Van de Peer Y."/>
            <person name="Podila G.K."/>
            <person name="Polle A."/>
            <person name="Pukkila P.J."/>
            <person name="Richardson P.M."/>
            <person name="Rouze P."/>
            <person name="Sanders I.R."/>
            <person name="Stajich J.E."/>
            <person name="Tunlid A."/>
            <person name="Tuskan G."/>
            <person name="Grigoriev I.V."/>
        </authorList>
    </citation>
    <scope>NUCLEOTIDE SEQUENCE [LARGE SCALE GENOMIC DNA]</scope>
    <source>
        <strain evidence="3">S238N-H82 / ATCC MYA-4686</strain>
    </source>
</reference>
<dbReference type="KEGG" id="lbc:LACBIDRAFT_308648"/>
<dbReference type="Proteomes" id="UP000001194">
    <property type="component" value="Unassembled WGS sequence"/>
</dbReference>
<protein>
    <submittedName>
        <fullName evidence="2">Predicted protein</fullName>
    </submittedName>
</protein>
<evidence type="ECO:0000313" key="2">
    <source>
        <dbReference type="EMBL" id="EDR13140.1"/>
    </source>
</evidence>
<dbReference type="RefSeq" id="XP_001891142.1">
    <property type="nucleotide sequence ID" value="XM_001891107.1"/>
</dbReference>
<dbReference type="KEGG" id="lbc:LACBIDRAFT_308126"/>
<evidence type="ECO:0000313" key="3">
    <source>
        <dbReference type="Proteomes" id="UP000001194"/>
    </source>
</evidence>
<dbReference type="RefSeq" id="XP_001875638.1">
    <property type="nucleotide sequence ID" value="XM_001875603.1"/>
</dbReference>
<name>B0CWV8_LACBS</name>
<accession>B0CWV8</accession>
<dbReference type="GeneID" id="6086800"/>
<proteinExistence type="predicted"/>
<sequence>MRSRRGTGFPSACPKPVAVSQCSNITPLIVDVTLPLLLSTIVSVSLHRGWQSDKLTQYHKKPTRLECEGLVQNVQAFDSLTFSTFEPIHHVLNERPIDGTLVKCQHRRLYTFTRKLEGAGVSDFSA</sequence>